<dbReference type="EMBL" id="JALNTZ010000005">
    <property type="protein sequence ID" value="KAJ3651141.1"/>
    <property type="molecule type" value="Genomic_DNA"/>
</dbReference>
<evidence type="ECO:0000256" key="1">
    <source>
        <dbReference type="SAM" id="MobiDB-lite"/>
    </source>
</evidence>
<reference evidence="2" key="1">
    <citation type="journal article" date="2023" name="G3 (Bethesda)">
        <title>Whole genome assemblies of Zophobas morio and Tenebrio molitor.</title>
        <authorList>
            <person name="Kaur S."/>
            <person name="Stinson S.A."/>
            <person name="diCenzo G.C."/>
        </authorList>
    </citation>
    <scope>NUCLEOTIDE SEQUENCE</scope>
    <source>
        <strain evidence="2">QUZm001</strain>
    </source>
</reference>
<proteinExistence type="predicted"/>
<organism evidence="2 3">
    <name type="scientific">Zophobas morio</name>
    <dbReference type="NCBI Taxonomy" id="2755281"/>
    <lineage>
        <taxon>Eukaryota</taxon>
        <taxon>Metazoa</taxon>
        <taxon>Ecdysozoa</taxon>
        <taxon>Arthropoda</taxon>
        <taxon>Hexapoda</taxon>
        <taxon>Insecta</taxon>
        <taxon>Pterygota</taxon>
        <taxon>Neoptera</taxon>
        <taxon>Endopterygota</taxon>
        <taxon>Coleoptera</taxon>
        <taxon>Polyphaga</taxon>
        <taxon>Cucujiformia</taxon>
        <taxon>Tenebrionidae</taxon>
        <taxon>Zophobas</taxon>
    </lineage>
</organism>
<comment type="caution">
    <text evidence="2">The sequence shown here is derived from an EMBL/GenBank/DDBJ whole genome shotgun (WGS) entry which is preliminary data.</text>
</comment>
<feature type="region of interest" description="Disordered" evidence="1">
    <location>
        <begin position="31"/>
        <end position="59"/>
    </location>
</feature>
<accession>A0AA38MCJ0</accession>
<dbReference type="AlphaFoldDB" id="A0AA38MCJ0"/>
<sequence length="554" mass="62584">MRITALRSIAKINHNVLQNSCRLHSFKFEMTPAKRPASDQQEEPAPAAEDTSKKPPTNFRYQVFQPRTSAVEKPSMEGDTSVVQRQSAKAAIEEQHLQPAMLPEYFQKQMEKNALMNPDPECSEGNRTGQGQLTQTQRRFQVSKTCANAILPLKSVKLANPFPEPVKMMMSRTVSDDEKAEQMLADARSQRQLCDAPNKNFRTFATAAKRWFSSSSKEKSSVVTTDSDKCKKAKKKTEKGGACPKMHLKGCPPIQASTTCKREARNINCKKQEAPYPAYSEFCHEDPPEKPSECKLCPWRPEDNPNFKPPKKKFHTSSGAKVRRSGLEMEYQEAEVDVDVEEAVAGEQRKGMQCDLRKPPCDRPKDTRCPAPKDKKTKDEKKKKDKKKTVSQFLEDEILGLKTRPAFSLSLSSSDKGEPCKTPCKKFKFPECKQKVKEKEIVEDKCPKKKKKRKIVDCPPEDENKKCAPLRELVGYSLTGGGGNDKEKKKCPEIDLTVFREDREDPCTLKRKGTTKVCPGDLLKKKKRGPKKKASGIITPVESKTKMPQQRKTI</sequence>
<keyword evidence="3" id="KW-1185">Reference proteome</keyword>
<name>A0AA38MCJ0_9CUCU</name>
<gene>
    <name evidence="2" type="ORF">Zmor_017197</name>
</gene>
<dbReference type="Proteomes" id="UP001168821">
    <property type="component" value="Unassembled WGS sequence"/>
</dbReference>
<feature type="region of interest" description="Disordered" evidence="1">
    <location>
        <begin position="346"/>
        <end position="389"/>
    </location>
</feature>
<feature type="compositionally biased region" description="Basic and acidic residues" evidence="1">
    <location>
        <begin position="347"/>
        <end position="382"/>
    </location>
</feature>
<evidence type="ECO:0000313" key="3">
    <source>
        <dbReference type="Proteomes" id="UP001168821"/>
    </source>
</evidence>
<feature type="region of interest" description="Disordered" evidence="1">
    <location>
        <begin position="305"/>
        <end position="326"/>
    </location>
</feature>
<protein>
    <submittedName>
        <fullName evidence="2">Uncharacterized protein</fullName>
    </submittedName>
</protein>
<feature type="compositionally biased region" description="Basic residues" evidence="1">
    <location>
        <begin position="524"/>
        <end position="534"/>
    </location>
</feature>
<dbReference type="Pfam" id="PF07248">
    <property type="entry name" value="DUF1431"/>
    <property type="match status" value="1"/>
</dbReference>
<dbReference type="InterPro" id="IPR006611">
    <property type="entry name" value="DUF1431_DROsp"/>
</dbReference>
<evidence type="ECO:0000313" key="2">
    <source>
        <dbReference type="EMBL" id="KAJ3651141.1"/>
    </source>
</evidence>
<feature type="region of interest" description="Disordered" evidence="1">
    <location>
        <begin position="519"/>
        <end position="554"/>
    </location>
</feature>